<dbReference type="InterPro" id="IPR048000">
    <property type="entry name" value="TnsA-like"/>
</dbReference>
<comment type="caution">
    <text evidence="1">The sequence shown here is derived from an EMBL/GenBank/DDBJ whole genome shotgun (WGS) entry which is preliminary data.</text>
</comment>
<evidence type="ECO:0000313" key="1">
    <source>
        <dbReference type="EMBL" id="MEB8342581.1"/>
    </source>
</evidence>
<accession>A0ABU6FEW1</accession>
<dbReference type="NCBIfam" id="NF033179">
    <property type="entry name" value="TnsA_like_Actin"/>
    <property type="match status" value="1"/>
</dbReference>
<dbReference type="EMBL" id="JAOZYC010000166">
    <property type="protein sequence ID" value="MEB8342581.1"/>
    <property type="molecule type" value="Genomic_DNA"/>
</dbReference>
<reference evidence="1 2" key="1">
    <citation type="submission" date="2022-10" db="EMBL/GenBank/DDBJ databases">
        <authorList>
            <person name="Xie J."/>
            <person name="Shen N."/>
        </authorList>
    </citation>
    <scope>NUCLEOTIDE SEQUENCE [LARGE SCALE GENOMIC DNA]</scope>
    <source>
        <strain evidence="1 2">YIM65594</strain>
    </source>
</reference>
<protein>
    <submittedName>
        <fullName evidence="1">TnsA-like heteromeric transposase endonuclease subunit</fullName>
    </submittedName>
</protein>
<gene>
    <name evidence="1" type="ORF">OKJ99_34310</name>
</gene>
<dbReference type="RefSeq" id="WP_326022120.1">
    <property type="nucleotide sequence ID" value="NZ_JAOZYC010000166.1"/>
</dbReference>
<evidence type="ECO:0000313" key="2">
    <source>
        <dbReference type="Proteomes" id="UP001354931"/>
    </source>
</evidence>
<name>A0ABU6FEW1_9ACTN</name>
<proteinExistence type="predicted"/>
<dbReference type="Proteomes" id="UP001354931">
    <property type="component" value="Unassembled WGS sequence"/>
</dbReference>
<sequence length="237" mass="26462">MRVVTVHHLNEQEQLVSTASADLVGMPLEERLPPTDPVAYHGRPGKLSKWWSATTGGHVVCGSLRRRRVALELDFDPDIAWIGGEPVELRWQGARGKRRLRPDFMVRTVDGARHAVIVEPDKCGPQWREDLEVLRGVAAAACWQVSVRRVPEGVYLENLELAGDYRQPVRIPAGEQAALEAAFDRERPIREAVLDSGVPTALATDLAYRLVWQRRLAVHWDRPLGPWALARLAGDAA</sequence>
<keyword evidence="2" id="KW-1185">Reference proteome</keyword>
<organism evidence="1 2">
    <name type="scientific">Streptomyces endophyticus</name>
    <dbReference type="NCBI Taxonomy" id="714166"/>
    <lineage>
        <taxon>Bacteria</taxon>
        <taxon>Bacillati</taxon>
        <taxon>Actinomycetota</taxon>
        <taxon>Actinomycetes</taxon>
        <taxon>Kitasatosporales</taxon>
        <taxon>Streptomycetaceae</taxon>
        <taxon>Streptomyces</taxon>
    </lineage>
</organism>